<dbReference type="InterPro" id="IPR042216">
    <property type="entry name" value="MitoNEET_CISD"/>
</dbReference>
<evidence type="ECO:0000256" key="2">
    <source>
        <dbReference type="ARBA" id="ARBA00022723"/>
    </source>
</evidence>
<sequence>MSETNEAAAQPAVIIKAKNNGPFLVEGPFRLIDADGQEYALEAGKKYNLCRCGASIKKPFCDGTHSKIGFAAAERAVREAEGETAV</sequence>
<dbReference type="GO" id="GO:0046872">
    <property type="term" value="F:metal ion binding"/>
    <property type="evidence" value="ECO:0007669"/>
    <property type="project" value="UniProtKB-KW"/>
</dbReference>
<keyword evidence="1" id="KW-0001">2Fe-2S</keyword>
<proteinExistence type="predicted"/>
<keyword evidence="3" id="KW-0408">Iron</keyword>
<keyword evidence="7" id="KW-1185">Reference proteome</keyword>
<evidence type="ECO:0000256" key="1">
    <source>
        <dbReference type="ARBA" id="ARBA00022714"/>
    </source>
</evidence>
<dbReference type="Proteomes" id="UP000582837">
    <property type="component" value="Unassembled WGS sequence"/>
</dbReference>
<evidence type="ECO:0000256" key="4">
    <source>
        <dbReference type="ARBA" id="ARBA00023014"/>
    </source>
</evidence>
<comment type="caution">
    <text evidence="6">The sequence shown here is derived from an EMBL/GenBank/DDBJ whole genome shotgun (WGS) entry which is preliminary data.</text>
</comment>
<dbReference type="EMBL" id="JACHIA010000023">
    <property type="protein sequence ID" value="MBB6073312.1"/>
    <property type="molecule type" value="Genomic_DNA"/>
</dbReference>
<evidence type="ECO:0000313" key="6">
    <source>
        <dbReference type="EMBL" id="MBB6073312.1"/>
    </source>
</evidence>
<dbReference type="Gene3D" id="3.40.5.90">
    <property type="entry name" value="CDGSH iron-sulfur domain, mitoNEET-type"/>
    <property type="match status" value="1"/>
</dbReference>
<protein>
    <submittedName>
        <fullName evidence="6">CDGSH-type Zn-finger protein</fullName>
    </submittedName>
</protein>
<keyword evidence="2" id="KW-0479">Metal-binding</keyword>
<dbReference type="SMART" id="SM00704">
    <property type="entry name" value="ZnF_CDGSH"/>
    <property type="match status" value="1"/>
</dbReference>
<evidence type="ECO:0000313" key="7">
    <source>
        <dbReference type="Proteomes" id="UP000582837"/>
    </source>
</evidence>
<accession>A0A841H5V2</accession>
<name>A0A841H5V2_9BACT</name>
<dbReference type="RefSeq" id="WP_205761290.1">
    <property type="nucleotide sequence ID" value="NZ_JABDTL010000001.1"/>
</dbReference>
<reference evidence="6 7" key="1">
    <citation type="submission" date="2020-08" db="EMBL/GenBank/DDBJ databases">
        <title>Genomic Encyclopedia of Type Strains, Phase IV (KMG-IV): sequencing the most valuable type-strain genomes for metagenomic binning, comparative biology and taxonomic classification.</title>
        <authorList>
            <person name="Goeker M."/>
        </authorList>
    </citation>
    <scope>NUCLEOTIDE SEQUENCE [LARGE SCALE GENOMIC DNA]</scope>
    <source>
        <strain evidence="6 7">DSM 29007</strain>
    </source>
</reference>
<gene>
    <name evidence="6" type="ORF">HNQ61_004979</name>
</gene>
<feature type="domain" description="Iron-binding zinc finger CDGSH type" evidence="5">
    <location>
        <begin position="37"/>
        <end position="71"/>
    </location>
</feature>
<keyword evidence="4" id="KW-0411">Iron-sulfur</keyword>
<dbReference type="GO" id="GO:0051537">
    <property type="term" value="F:2 iron, 2 sulfur cluster binding"/>
    <property type="evidence" value="ECO:0007669"/>
    <property type="project" value="UniProtKB-KW"/>
</dbReference>
<evidence type="ECO:0000259" key="5">
    <source>
        <dbReference type="SMART" id="SM00704"/>
    </source>
</evidence>
<dbReference type="InterPro" id="IPR018967">
    <property type="entry name" value="FeS-contain_CDGSH-typ"/>
</dbReference>
<dbReference type="AlphaFoldDB" id="A0A841H5V2"/>
<dbReference type="Pfam" id="PF09360">
    <property type="entry name" value="zf-CDGSH"/>
    <property type="match status" value="1"/>
</dbReference>
<evidence type="ECO:0000256" key="3">
    <source>
        <dbReference type="ARBA" id="ARBA00023004"/>
    </source>
</evidence>
<organism evidence="6 7">
    <name type="scientific">Longimicrobium terrae</name>
    <dbReference type="NCBI Taxonomy" id="1639882"/>
    <lineage>
        <taxon>Bacteria</taxon>
        <taxon>Pseudomonadati</taxon>
        <taxon>Gemmatimonadota</taxon>
        <taxon>Longimicrobiia</taxon>
        <taxon>Longimicrobiales</taxon>
        <taxon>Longimicrobiaceae</taxon>
        <taxon>Longimicrobium</taxon>
    </lineage>
</organism>
<dbReference type="GO" id="GO:0005737">
    <property type="term" value="C:cytoplasm"/>
    <property type="evidence" value="ECO:0007669"/>
    <property type="project" value="UniProtKB-ARBA"/>
</dbReference>